<organism evidence="1">
    <name type="scientific">Cacopsylla melanoneura</name>
    <dbReference type="NCBI Taxonomy" id="428564"/>
    <lineage>
        <taxon>Eukaryota</taxon>
        <taxon>Metazoa</taxon>
        <taxon>Ecdysozoa</taxon>
        <taxon>Arthropoda</taxon>
        <taxon>Hexapoda</taxon>
        <taxon>Insecta</taxon>
        <taxon>Pterygota</taxon>
        <taxon>Neoptera</taxon>
        <taxon>Paraneoptera</taxon>
        <taxon>Hemiptera</taxon>
        <taxon>Sternorrhyncha</taxon>
        <taxon>Psylloidea</taxon>
        <taxon>Psyllidae</taxon>
        <taxon>Psyllinae</taxon>
        <taxon>Cacopsylla</taxon>
    </lineage>
</organism>
<evidence type="ECO:0000313" key="1">
    <source>
        <dbReference type="EMBL" id="CAG6643834.1"/>
    </source>
</evidence>
<sequence>MYMENGKASFFFRQHIISFHKVSIRALKRVHTQTKRHAQSDTARQCNIEQTEVPTGRQYQNAIKNIGTVEHANNNNHPDLLSKTHCGIRQIIQNLLFST</sequence>
<protein>
    <submittedName>
        <fullName evidence="1">Uncharacterized protein</fullName>
    </submittedName>
</protein>
<reference evidence="1" key="1">
    <citation type="submission" date="2021-05" db="EMBL/GenBank/DDBJ databases">
        <authorList>
            <person name="Alioto T."/>
            <person name="Alioto T."/>
            <person name="Gomez Garrido J."/>
        </authorList>
    </citation>
    <scope>NUCLEOTIDE SEQUENCE</scope>
</reference>
<accession>A0A8D8W3U3</accession>
<proteinExistence type="predicted"/>
<dbReference type="AlphaFoldDB" id="A0A8D8W3U3"/>
<dbReference type="EMBL" id="HBUF01129252">
    <property type="protein sequence ID" value="CAG6643834.1"/>
    <property type="molecule type" value="Transcribed_RNA"/>
</dbReference>
<name>A0A8D8W3U3_9HEMI</name>